<dbReference type="GO" id="GO:0008270">
    <property type="term" value="F:zinc ion binding"/>
    <property type="evidence" value="ECO:0007669"/>
    <property type="project" value="InterPro"/>
</dbReference>
<dbReference type="PANTHER" id="PTHR18952">
    <property type="entry name" value="CARBONIC ANHYDRASE"/>
    <property type="match status" value="1"/>
</dbReference>
<dbReference type="Gene3D" id="3.10.200.10">
    <property type="entry name" value="Alpha carbonic anhydrase"/>
    <property type="match status" value="1"/>
</dbReference>
<dbReference type="PROSITE" id="PS51144">
    <property type="entry name" value="ALPHA_CA_2"/>
    <property type="match status" value="1"/>
</dbReference>
<evidence type="ECO:0000313" key="3">
    <source>
        <dbReference type="EMBL" id="CAI2377936.1"/>
    </source>
</evidence>
<evidence type="ECO:0000313" key="4">
    <source>
        <dbReference type="Proteomes" id="UP001295684"/>
    </source>
</evidence>
<feature type="chain" id="PRO_5041953166" description="Alpha-carbonic anhydrase domain-containing protein" evidence="1">
    <location>
        <begin position="24"/>
        <end position="260"/>
    </location>
</feature>
<dbReference type="AlphaFoldDB" id="A0AAD1XRN2"/>
<keyword evidence="4" id="KW-1185">Reference proteome</keyword>
<dbReference type="Proteomes" id="UP001295684">
    <property type="component" value="Unassembled WGS sequence"/>
</dbReference>
<dbReference type="EMBL" id="CAMPGE010019613">
    <property type="protein sequence ID" value="CAI2377936.1"/>
    <property type="molecule type" value="Genomic_DNA"/>
</dbReference>
<dbReference type="InterPro" id="IPR036398">
    <property type="entry name" value="CA_dom_sf"/>
</dbReference>
<organism evidence="3 4">
    <name type="scientific">Euplotes crassus</name>
    <dbReference type="NCBI Taxonomy" id="5936"/>
    <lineage>
        <taxon>Eukaryota</taxon>
        <taxon>Sar</taxon>
        <taxon>Alveolata</taxon>
        <taxon>Ciliophora</taxon>
        <taxon>Intramacronucleata</taxon>
        <taxon>Spirotrichea</taxon>
        <taxon>Hypotrichia</taxon>
        <taxon>Euplotida</taxon>
        <taxon>Euplotidae</taxon>
        <taxon>Moneuplotes</taxon>
    </lineage>
</organism>
<dbReference type="InterPro" id="IPR001148">
    <property type="entry name" value="CA_dom"/>
</dbReference>
<evidence type="ECO:0000256" key="1">
    <source>
        <dbReference type="SAM" id="SignalP"/>
    </source>
</evidence>
<protein>
    <recommendedName>
        <fullName evidence="2">Alpha-carbonic anhydrase domain-containing protein</fullName>
    </recommendedName>
</protein>
<dbReference type="PANTHER" id="PTHR18952:SF276">
    <property type="entry name" value="CHROMOSOME UNDETERMINED SCAFFOLD_53, WHOLE GENOME SHOTGUN SEQUENCE"/>
    <property type="match status" value="1"/>
</dbReference>
<keyword evidence="1" id="KW-0732">Signal</keyword>
<gene>
    <name evidence="3" type="ORF">ECRASSUSDP1_LOCUS19327</name>
</gene>
<evidence type="ECO:0000259" key="2">
    <source>
        <dbReference type="PROSITE" id="PS51144"/>
    </source>
</evidence>
<dbReference type="GO" id="GO:0004089">
    <property type="term" value="F:carbonate dehydratase activity"/>
    <property type="evidence" value="ECO:0007669"/>
    <property type="project" value="InterPro"/>
</dbReference>
<dbReference type="SUPFAM" id="SSF51069">
    <property type="entry name" value="Carbonic anhydrase"/>
    <property type="match status" value="1"/>
</dbReference>
<sequence length="260" mass="29396">MKRSVLALVELIVILAFITLTQSAIADCDAYYADHGASWVNVFDNCTDDVSQQSPVDLQVSDNIWKDFVFLTAYAPTKPTFMGLEDCVYKVRAENIGVVTTNDVYALPKLYKFEAQEIEFHAPSEHLIKGKRAALEMQIYHKDVFGKSKSKNAMVVSVLFDTVDKDGDDFFTFLDGKSDLDVSKILPINFMMHSNVFGYLGTQTKEGCATGVGWYISPEIKKISKQDFETITSKFTKKGNYRDAFSIREKRLFSHPPLFK</sequence>
<dbReference type="Pfam" id="PF00194">
    <property type="entry name" value="Carb_anhydrase"/>
    <property type="match status" value="1"/>
</dbReference>
<reference evidence="3" key="1">
    <citation type="submission" date="2023-07" db="EMBL/GenBank/DDBJ databases">
        <authorList>
            <consortium name="AG Swart"/>
            <person name="Singh M."/>
            <person name="Singh A."/>
            <person name="Seah K."/>
            <person name="Emmerich C."/>
        </authorList>
    </citation>
    <scope>NUCLEOTIDE SEQUENCE</scope>
    <source>
        <strain evidence="3">DP1</strain>
    </source>
</reference>
<feature type="signal peptide" evidence="1">
    <location>
        <begin position="1"/>
        <end position="23"/>
    </location>
</feature>
<feature type="domain" description="Alpha-carbonic anhydrase" evidence="2">
    <location>
        <begin position="28"/>
        <end position="256"/>
    </location>
</feature>
<name>A0AAD1XRN2_EUPCR</name>
<accession>A0AAD1XRN2</accession>
<proteinExistence type="predicted"/>
<comment type="caution">
    <text evidence="3">The sequence shown here is derived from an EMBL/GenBank/DDBJ whole genome shotgun (WGS) entry which is preliminary data.</text>
</comment>
<dbReference type="GO" id="GO:0006730">
    <property type="term" value="P:one-carbon metabolic process"/>
    <property type="evidence" value="ECO:0007669"/>
    <property type="project" value="TreeGrafter"/>
</dbReference>
<dbReference type="InterPro" id="IPR023561">
    <property type="entry name" value="Carbonic_anhydrase_a-class"/>
</dbReference>
<dbReference type="SMART" id="SM01057">
    <property type="entry name" value="Carb_anhydrase"/>
    <property type="match status" value="1"/>
</dbReference>